<keyword evidence="3" id="KW-1185">Reference proteome</keyword>
<accession>A0A0G7ZN62</accession>
<proteinExistence type="predicted"/>
<dbReference type="EMBL" id="CWGI01000001">
    <property type="protein sequence ID" value="CRX37061.1"/>
    <property type="molecule type" value="Genomic_DNA"/>
</dbReference>
<keyword evidence="1" id="KW-1133">Transmembrane helix</keyword>
<sequence>MDDFKNKLKSGTGWKILATIMAFIWLLNLFIVWFSTEAFEWMKSNTLVRVLISIVLVIFWIPAIIIGVYWIWFV</sequence>
<evidence type="ECO:0000313" key="2">
    <source>
        <dbReference type="EMBL" id="CRX37061.1"/>
    </source>
</evidence>
<keyword evidence="1" id="KW-0472">Membrane</keyword>
<protein>
    <submittedName>
        <fullName evidence="2">Uncharacterized protein</fullName>
    </submittedName>
</protein>
<gene>
    <name evidence="2" type="ORF">HEPPS_02660</name>
</gene>
<organism evidence="2 3">
    <name type="scientific">Candidatus Hepatoplasma crinochetorum</name>
    <dbReference type="NCBI Taxonomy" id="295596"/>
    <lineage>
        <taxon>Bacteria</taxon>
        <taxon>Bacillati</taxon>
        <taxon>Mycoplasmatota</taxon>
        <taxon>Mollicutes</taxon>
        <taxon>Candidatus Hepatoplasmataceae</taxon>
        <taxon>Candidatus Hepatoplasma</taxon>
    </lineage>
</organism>
<dbReference type="AlphaFoldDB" id="A0A0G7ZN62"/>
<keyword evidence="1" id="KW-0812">Transmembrane</keyword>
<feature type="transmembrane region" description="Helical" evidence="1">
    <location>
        <begin position="12"/>
        <end position="34"/>
    </location>
</feature>
<evidence type="ECO:0000313" key="3">
    <source>
        <dbReference type="Proteomes" id="UP000242141"/>
    </source>
</evidence>
<feature type="transmembrane region" description="Helical" evidence="1">
    <location>
        <begin position="46"/>
        <end position="72"/>
    </location>
</feature>
<dbReference type="Proteomes" id="UP000242141">
    <property type="component" value="Unassembled WGS sequence"/>
</dbReference>
<name>A0A0G7ZN62_9MOLU</name>
<evidence type="ECO:0000256" key="1">
    <source>
        <dbReference type="SAM" id="Phobius"/>
    </source>
</evidence>
<reference evidence="3" key="1">
    <citation type="submission" date="2015-05" db="EMBL/GenBank/DDBJ databases">
        <authorList>
            <person name="Collingro A."/>
        </authorList>
    </citation>
    <scope>NUCLEOTIDE SEQUENCE [LARGE SCALE GENOMIC DNA]</scope>
    <source>
        <strain evidence="3">Ps</strain>
    </source>
</reference>